<name>A0AAD6GF56_9EURO</name>
<reference evidence="2 3" key="1">
    <citation type="journal article" date="2023" name="IMA Fungus">
        <title>Comparative genomic study of the Penicillium genus elucidates a diverse pangenome and 15 lateral gene transfer events.</title>
        <authorList>
            <person name="Petersen C."/>
            <person name="Sorensen T."/>
            <person name="Nielsen M.R."/>
            <person name="Sondergaard T.E."/>
            <person name="Sorensen J.L."/>
            <person name="Fitzpatrick D.A."/>
            <person name="Frisvad J.C."/>
            <person name="Nielsen K.L."/>
        </authorList>
    </citation>
    <scope>NUCLEOTIDE SEQUENCE [LARGE SCALE GENOMIC DNA]</scope>
    <source>
        <strain evidence="2 3">IBT 35679</strain>
    </source>
</reference>
<dbReference type="Pfam" id="PF11905">
    <property type="entry name" value="DUF3425"/>
    <property type="match status" value="1"/>
</dbReference>
<dbReference type="PANTHER" id="PTHR38116:SF8">
    <property type="entry name" value="BZIP DOMAIN-CONTAINING PROTEIN"/>
    <property type="match status" value="1"/>
</dbReference>
<comment type="caution">
    <text evidence="2">The sequence shown here is derived from an EMBL/GenBank/DDBJ whole genome shotgun (WGS) entry which is preliminary data.</text>
</comment>
<evidence type="ECO:0000313" key="2">
    <source>
        <dbReference type="EMBL" id="KAJ5540423.1"/>
    </source>
</evidence>
<evidence type="ECO:0000313" key="3">
    <source>
        <dbReference type="Proteomes" id="UP001220324"/>
    </source>
</evidence>
<evidence type="ECO:0000256" key="1">
    <source>
        <dbReference type="SAM" id="MobiDB-lite"/>
    </source>
</evidence>
<dbReference type="AlphaFoldDB" id="A0AAD6GF56"/>
<evidence type="ECO:0008006" key="4">
    <source>
        <dbReference type="Google" id="ProtNLM"/>
    </source>
</evidence>
<dbReference type="Proteomes" id="UP001220324">
    <property type="component" value="Unassembled WGS sequence"/>
</dbReference>
<dbReference type="EMBL" id="JAQIZZ010000005">
    <property type="protein sequence ID" value="KAJ5540423.1"/>
    <property type="molecule type" value="Genomic_DNA"/>
</dbReference>
<feature type="compositionally biased region" description="Basic residues" evidence="1">
    <location>
        <begin position="30"/>
        <end position="48"/>
    </location>
</feature>
<feature type="region of interest" description="Disordered" evidence="1">
    <location>
        <begin position="23"/>
        <end position="76"/>
    </location>
</feature>
<dbReference type="PANTHER" id="PTHR38116">
    <property type="entry name" value="CHROMOSOME 7, WHOLE GENOME SHOTGUN SEQUENCE"/>
    <property type="match status" value="1"/>
</dbReference>
<accession>A0AAD6GF56</accession>
<keyword evidence="3" id="KW-1185">Reference proteome</keyword>
<proteinExistence type="predicted"/>
<dbReference type="InterPro" id="IPR021833">
    <property type="entry name" value="DUF3425"/>
</dbReference>
<gene>
    <name evidence="2" type="ORF">N7494_005499</name>
</gene>
<organism evidence="2 3">
    <name type="scientific">Penicillium frequentans</name>
    <dbReference type="NCBI Taxonomy" id="3151616"/>
    <lineage>
        <taxon>Eukaryota</taxon>
        <taxon>Fungi</taxon>
        <taxon>Dikarya</taxon>
        <taxon>Ascomycota</taxon>
        <taxon>Pezizomycotina</taxon>
        <taxon>Eurotiomycetes</taxon>
        <taxon>Eurotiomycetidae</taxon>
        <taxon>Eurotiales</taxon>
        <taxon>Aspergillaceae</taxon>
        <taxon>Penicillium</taxon>
    </lineage>
</organism>
<protein>
    <recommendedName>
        <fullName evidence="4">BZIP domain-containing protein</fullName>
    </recommendedName>
</protein>
<sequence length="289" mass="33386">MAESLQSTMVPVPADERIDDWVSTIDPTERRRRQNRINQRAHRRRQRVQTKDKDIHPKSLVISYPTPPPSTTQSVIPGGQELKARRCISPHTRDLLLAQFTKAAYQSYMLGSPAPDHLLMLTKLNVFRAFGHNMRLIGTDLDEMNDDAISKFNTFLPSPPPNIGGSSPDQTTEIHLPVSLRPTKIQRTIPHHPWLDFFPIPKMRDNLIQAGDEWNDEELCLEIMGFWTNASSEDVGLLVWGDPWDVRNWELTEAFLKKWQWVVRGCPELMNSTNAWRAKRGEKLIFRYI</sequence>